<comment type="caution">
    <text evidence="1">The sequence shown here is derived from an EMBL/GenBank/DDBJ whole genome shotgun (WGS) entry which is preliminary data.</text>
</comment>
<accession>A0A2T4J5A2</accession>
<name>A0A2T4J5A2_FUSBL</name>
<reference evidence="1 2" key="1">
    <citation type="submission" date="2018-03" db="EMBL/GenBank/DDBJ databases">
        <title>Rhodobacter blasticus.</title>
        <authorList>
            <person name="Meyer T.E."/>
            <person name="Miller S."/>
            <person name="Lodha T."/>
            <person name="Gandham S."/>
            <person name="Chintalapati S."/>
            <person name="Chintalapati V.R."/>
        </authorList>
    </citation>
    <scope>NUCLEOTIDE SEQUENCE [LARGE SCALE GENOMIC DNA]</scope>
    <source>
        <strain evidence="1 2">DSM 2131</strain>
    </source>
</reference>
<protein>
    <submittedName>
        <fullName evidence="1">Uncharacterized protein</fullName>
    </submittedName>
</protein>
<dbReference type="AlphaFoldDB" id="A0A2T4J5A2"/>
<gene>
    <name evidence="1" type="ORF">C5F44_15235</name>
</gene>
<organism evidence="1 2">
    <name type="scientific">Fuscovulum blasticum DSM 2131</name>
    <dbReference type="NCBI Taxonomy" id="1188250"/>
    <lineage>
        <taxon>Bacteria</taxon>
        <taxon>Pseudomonadati</taxon>
        <taxon>Pseudomonadota</taxon>
        <taxon>Alphaproteobacteria</taxon>
        <taxon>Rhodobacterales</taxon>
        <taxon>Paracoccaceae</taxon>
        <taxon>Pseudogemmobacter</taxon>
    </lineage>
</organism>
<dbReference type="RefSeq" id="WP_107674409.1">
    <property type="nucleotide sequence ID" value="NZ_PZKE01000019.1"/>
</dbReference>
<evidence type="ECO:0000313" key="2">
    <source>
        <dbReference type="Proteomes" id="UP000241362"/>
    </source>
</evidence>
<dbReference type="EMBL" id="PZKE01000019">
    <property type="protein sequence ID" value="PTE13086.1"/>
    <property type="molecule type" value="Genomic_DNA"/>
</dbReference>
<sequence>MNKLDIKTRATILNLLVEGASMRSHQSHTGVSINTVTKLLEDAGKACAAYHDVTVHNVKTQQVQCDEIWSFVYAKDKNFAEAKAALNGAGDVWT</sequence>
<proteinExistence type="predicted"/>
<keyword evidence="2" id="KW-1185">Reference proteome</keyword>
<dbReference type="Proteomes" id="UP000241362">
    <property type="component" value="Unassembled WGS sequence"/>
</dbReference>
<evidence type="ECO:0000313" key="1">
    <source>
        <dbReference type="EMBL" id="PTE13086.1"/>
    </source>
</evidence>